<evidence type="ECO:0000313" key="10">
    <source>
        <dbReference type="EMBL" id="KAL1129020.1"/>
    </source>
</evidence>
<dbReference type="InterPro" id="IPR036259">
    <property type="entry name" value="MFS_trans_sf"/>
</dbReference>
<dbReference type="InterPro" id="IPR005828">
    <property type="entry name" value="MFS_sugar_transport-like"/>
</dbReference>
<dbReference type="AlphaFoldDB" id="A0ABD0YCI8"/>
<dbReference type="InterPro" id="IPR005829">
    <property type="entry name" value="Sugar_transporter_CS"/>
</dbReference>
<evidence type="ECO:0000256" key="7">
    <source>
        <dbReference type="ARBA" id="ARBA00023136"/>
    </source>
</evidence>
<evidence type="ECO:0000256" key="8">
    <source>
        <dbReference type="SAM" id="Phobius"/>
    </source>
</evidence>
<dbReference type="SUPFAM" id="SSF103473">
    <property type="entry name" value="MFS general substrate transporter"/>
    <property type="match status" value="1"/>
</dbReference>
<dbReference type="Proteomes" id="UP001558652">
    <property type="component" value="Unassembled WGS sequence"/>
</dbReference>
<feature type="transmembrane region" description="Helical" evidence="8">
    <location>
        <begin position="251"/>
        <end position="273"/>
    </location>
</feature>
<gene>
    <name evidence="10" type="ORF">AAG570_013552</name>
</gene>
<evidence type="ECO:0000256" key="6">
    <source>
        <dbReference type="ARBA" id="ARBA00022989"/>
    </source>
</evidence>
<sequence>MAPDSDLKLTTDQISWFGSLFFVIIPVGCFLSGPFTHKFGRKSLMIWLCVPFFFAWLVFYYATSAALLYVAILLHGFINGLLEAPILTYVAEVTEPKWRGMLSSSSVLASLGGIFLEFLLGSWLPWRHAALVNMIFPVVSFISICFIPESPHWLVGRGRTEDAEKSLRWLRGWCGPAAVSEELEGLVKTTLVKEGANEAETPFTWDPYLHRGFLHPFALVIMSFFIGHFSGMSTLQTYAVSIFESLGSSGYISASAMGLCQLAGGLVCICTLPCLGKRRLALISTIGCGICLLVLASTMDLPQMTPYASVGLLLAAVFLTNSCSKVFPWVLIGEVFSGRLRAVASGLASCVGYALGFLVNKTYFNLLSVLTLRGILFLYGGVSLVGAVLYYFLLPETEGRTLLEVQQHFSGERDLVKGKVNPSFTPDS</sequence>
<name>A0ABD0YCI8_9HEMI</name>
<dbReference type="InterPro" id="IPR020846">
    <property type="entry name" value="MFS_dom"/>
</dbReference>
<evidence type="ECO:0000256" key="1">
    <source>
        <dbReference type="ARBA" id="ARBA00004651"/>
    </source>
</evidence>
<keyword evidence="4" id="KW-0762">Sugar transport</keyword>
<feature type="transmembrane region" description="Helical" evidence="8">
    <location>
        <begin position="280"/>
        <end position="299"/>
    </location>
</feature>
<keyword evidence="7 8" id="KW-0472">Membrane</keyword>
<dbReference type="InterPro" id="IPR050549">
    <property type="entry name" value="MFS_Trehalose_Transporter"/>
</dbReference>
<evidence type="ECO:0000256" key="4">
    <source>
        <dbReference type="ARBA" id="ARBA00022597"/>
    </source>
</evidence>
<protein>
    <recommendedName>
        <fullName evidence="9">Major facilitator superfamily (MFS) profile domain-containing protein</fullName>
    </recommendedName>
</protein>
<keyword evidence="5 8" id="KW-0812">Transmembrane</keyword>
<feature type="transmembrane region" description="Helical" evidence="8">
    <location>
        <begin position="305"/>
        <end position="328"/>
    </location>
</feature>
<feature type="transmembrane region" description="Helical" evidence="8">
    <location>
        <begin position="68"/>
        <end position="90"/>
    </location>
</feature>
<dbReference type="PANTHER" id="PTHR48021:SF39">
    <property type="entry name" value="MAJOR FACILITATOR SUPERFAMILY (MFS) PROFILE DOMAIN-CONTAINING PROTEIN"/>
    <property type="match status" value="1"/>
</dbReference>
<feature type="transmembrane region" description="Helical" evidence="8">
    <location>
        <begin position="130"/>
        <end position="147"/>
    </location>
</feature>
<keyword evidence="3" id="KW-1003">Cell membrane</keyword>
<organism evidence="10 11">
    <name type="scientific">Ranatra chinensis</name>
    <dbReference type="NCBI Taxonomy" id="642074"/>
    <lineage>
        <taxon>Eukaryota</taxon>
        <taxon>Metazoa</taxon>
        <taxon>Ecdysozoa</taxon>
        <taxon>Arthropoda</taxon>
        <taxon>Hexapoda</taxon>
        <taxon>Insecta</taxon>
        <taxon>Pterygota</taxon>
        <taxon>Neoptera</taxon>
        <taxon>Paraneoptera</taxon>
        <taxon>Hemiptera</taxon>
        <taxon>Heteroptera</taxon>
        <taxon>Panheteroptera</taxon>
        <taxon>Nepomorpha</taxon>
        <taxon>Nepidae</taxon>
        <taxon>Ranatrinae</taxon>
        <taxon>Ranatra</taxon>
    </lineage>
</organism>
<accession>A0ABD0YCI8</accession>
<feature type="transmembrane region" description="Helical" evidence="8">
    <location>
        <begin position="14"/>
        <end position="32"/>
    </location>
</feature>
<dbReference type="FunFam" id="1.20.1250.20:FF:000218">
    <property type="entry name" value="facilitated trehalose transporter Tret1"/>
    <property type="match status" value="1"/>
</dbReference>
<keyword evidence="6 8" id="KW-1133">Transmembrane helix</keyword>
<feature type="transmembrane region" description="Helical" evidence="8">
    <location>
        <begin position="340"/>
        <end position="359"/>
    </location>
</feature>
<dbReference type="GO" id="GO:0005886">
    <property type="term" value="C:plasma membrane"/>
    <property type="evidence" value="ECO:0007669"/>
    <property type="project" value="UniProtKB-SubCell"/>
</dbReference>
<dbReference type="PANTHER" id="PTHR48021">
    <property type="match status" value="1"/>
</dbReference>
<reference evidence="10 11" key="1">
    <citation type="submission" date="2024-07" db="EMBL/GenBank/DDBJ databases">
        <title>Chromosome-level genome assembly of the water stick insect Ranatra chinensis (Heteroptera: Nepidae).</title>
        <authorList>
            <person name="Liu X."/>
        </authorList>
    </citation>
    <scope>NUCLEOTIDE SEQUENCE [LARGE SCALE GENOMIC DNA]</scope>
    <source>
        <strain evidence="10">Cailab_2021Rc</strain>
        <tissue evidence="10">Muscle</tissue>
    </source>
</reference>
<evidence type="ECO:0000313" key="11">
    <source>
        <dbReference type="Proteomes" id="UP001558652"/>
    </source>
</evidence>
<evidence type="ECO:0000256" key="2">
    <source>
        <dbReference type="ARBA" id="ARBA00022448"/>
    </source>
</evidence>
<feature type="transmembrane region" description="Helical" evidence="8">
    <location>
        <begin position="371"/>
        <end position="393"/>
    </location>
</feature>
<dbReference type="PROSITE" id="PS50850">
    <property type="entry name" value="MFS"/>
    <property type="match status" value="1"/>
</dbReference>
<comment type="subcellular location">
    <subcellularLocation>
        <location evidence="1">Cell membrane</location>
        <topology evidence="1">Multi-pass membrane protein</topology>
    </subcellularLocation>
</comment>
<comment type="caution">
    <text evidence="10">The sequence shown here is derived from an EMBL/GenBank/DDBJ whole genome shotgun (WGS) entry which is preliminary data.</text>
</comment>
<feature type="transmembrane region" description="Helical" evidence="8">
    <location>
        <begin position="44"/>
        <end position="62"/>
    </location>
</feature>
<dbReference type="Gene3D" id="1.20.1250.20">
    <property type="entry name" value="MFS general substrate transporter like domains"/>
    <property type="match status" value="1"/>
</dbReference>
<dbReference type="EMBL" id="JBFDAA010000009">
    <property type="protein sequence ID" value="KAL1129020.1"/>
    <property type="molecule type" value="Genomic_DNA"/>
</dbReference>
<keyword evidence="11" id="KW-1185">Reference proteome</keyword>
<feature type="domain" description="Major facilitator superfamily (MFS) profile" evidence="9">
    <location>
        <begin position="1"/>
        <end position="398"/>
    </location>
</feature>
<feature type="transmembrane region" description="Helical" evidence="8">
    <location>
        <begin position="213"/>
        <end position="231"/>
    </location>
</feature>
<evidence type="ECO:0000256" key="5">
    <source>
        <dbReference type="ARBA" id="ARBA00022692"/>
    </source>
</evidence>
<proteinExistence type="predicted"/>
<dbReference type="Pfam" id="PF00083">
    <property type="entry name" value="Sugar_tr"/>
    <property type="match status" value="1"/>
</dbReference>
<keyword evidence="2" id="KW-0813">Transport</keyword>
<evidence type="ECO:0000259" key="9">
    <source>
        <dbReference type="PROSITE" id="PS50850"/>
    </source>
</evidence>
<feature type="transmembrane region" description="Helical" evidence="8">
    <location>
        <begin position="102"/>
        <end position="124"/>
    </location>
</feature>
<evidence type="ECO:0000256" key="3">
    <source>
        <dbReference type="ARBA" id="ARBA00022475"/>
    </source>
</evidence>
<dbReference type="PROSITE" id="PS00217">
    <property type="entry name" value="SUGAR_TRANSPORT_2"/>
    <property type="match status" value="1"/>
</dbReference>